<name>A0A0R3LI85_9BRAD</name>
<evidence type="ECO:0000256" key="4">
    <source>
        <dbReference type="SAM" id="MobiDB-lite"/>
    </source>
</evidence>
<evidence type="ECO:0000259" key="5">
    <source>
        <dbReference type="Pfam" id="PF03865"/>
    </source>
</evidence>
<dbReference type="PANTHER" id="PTHR34597">
    <property type="entry name" value="SLR1661 PROTEIN"/>
    <property type="match status" value="1"/>
</dbReference>
<comment type="caution">
    <text evidence="7">The sequence shown here is derived from an EMBL/GenBank/DDBJ whole genome shotgun (WGS) entry which is preliminary data.</text>
</comment>
<feature type="compositionally biased region" description="Basic residues" evidence="4">
    <location>
        <begin position="7"/>
        <end position="20"/>
    </location>
</feature>
<evidence type="ECO:0000256" key="1">
    <source>
        <dbReference type="ARBA" id="ARBA00022452"/>
    </source>
</evidence>
<evidence type="ECO:0000256" key="2">
    <source>
        <dbReference type="ARBA" id="ARBA00022692"/>
    </source>
</evidence>
<evidence type="ECO:0000313" key="8">
    <source>
        <dbReference type="Proteomes" id="UP000050863"/>
    </source>
</evidence>
<dbReference type="GO" id="GO:0046819">
    <property type="term" value="P:protein secretion by the type V secretion system"/>
    <property type="evidence" value="ECO:0007669"/>
    <property type="project" value="TreeGrafter"/>
</dbReference>
<keyword evidence="3" id="KW-0998">Cell outer membrane</keyword>
<dbReference type="InterPro" id="IPR013686">
    <property type="entry name" value="Polypept-transport_assoc_ShlB"/>
</dbReference>
<dbReference type="GO" id="GO:0008320">
    <property type="term" value="F:protein transmembrane transporter activity"/>
    <property type="evidence" value="ECO:0007669"/>
    <property type="project" value="TreeGrafter"/>
</dbReference>
<evidence type="ECO:0000259" key="6">
    <source>
        <dbReference type="Pfam" id="PF08479"/>
    </source>
</evidence>
<dbReference type="Gene3D" id="2.40.160.50">
    <property type="entry name" value="membrane protein fhac: a member of the omp85/tpsb transporter family"/>
    <property type="match status" value="1"/>
</dbReference>
<organism evidence="7 8">
    <name type="scientific">Bradyrhizobium jicamae</name>
    <dbReference type="NCBI Taxonomy" id="280332"/>
    <lineage>
        <taxon>Bacteria</taxon>
        <taxon>Pseudomonadati</taxon>
        <taxon>Pseudomonadota</taxon>
        <taxon>Alphaproteobacteria</taxon>
        <taxon>Hyphomicrobiales</taxon>
        <taxon>Nitrobacteraceae</taxon>
        <taxon>Bradyrhizobium</taxon>
    </lineage>
</organism>
<dbReference type="GO" id="GO:0098046">
    <property type="term" value="C:type V protein secretion system complex"/>
    <property type="evidence" value="ECO:0007669"/>
    <property type="project" value="TreeGrafter"/>
</dbReference>
<dbReference type="Pfam" id="PF03865">
    <property type="entry name" value="ShlB"/>
    <property type="match status" value="1"/>
</dbReference>
<sequence length="599" mass="64125">MMPPLSKHFRSQTRRMRTSARHQRAIGRRCALLVVCAVAVAPGGIAQAQIVERNLPPEPPRRAPAIKIGTDDLLKSDDATPLGVNVQAIVLIGANGGAKPISGAKGIDLEQISGIDAAGLRERLTSFLDQSLSRKVIAEVQAAVAAAYRDAGRPFVSITLPPQEVSAGVLQLRVIPFKVANIKVAGTAPERYPPSRIRLVPGQEIDARKLETDLDWANRNPFRQVEAVFGPGKDLGMTDVNIQVTDRKPWQVYAGYANSGTLLTDRNRYYVGVSGAPSPDVVASYQLTGSGNFWMDDGLFSRVDDARYVSQAGRLLTPLGLRTSLEVVGDHVLTNERPNNLFRIKTETSQASAIVRTALSDLLPATTGDLLGGVELKQQLRTTIFDGTPVAEGSADVAQLVVGWNGRWSDNLGTNTLDVRLKSNPGGVLPGNNSNAWSAFTNGRVTDTQTNFVTLEYGRVTPLPKGLSLKSEVSVLASSKPLPDTDRIGLGGIQAVRGYVTEDGSVDQALILRNSLYASIPNMPSWMPGTLAPFLLADVGWGRDLFFRRAATLSSIGAGFDFAAGANFNSKLLAARALTDGLHTPAGSWRVSVQASVSY</sequence>
<dbReference type="Proteomes" id="UP000050863">
    <property type="component" value="Unassembled WGS sequence"/>
</dbReference>
<dbReference type="Pfam" id="PF08479">
    <property type="entry name" value="POTRA_2"/>
    <property type="match status" value="1"/>
</dbReference>
<accession>A0A0R3LI85</accession>
<evidence type="ECO:0008006" key="9">
    <source>
        <dbReference type="Google" id="ProtNLM"/>
    </source>
</evidence>
<keyword evidence="2" id="KW-0812">Transmembrane</keyword>
<gene>
    <name evidence="7" type="ORF">CQ12_21420</name>
</gene>
<evidence type="ECO:0000313" key="7">
    <source>
        <dbReference type="EMBL" id="KRR04806.1"/>
    </source>
</evidence>
<dbReference type="Gene3D" id="3.10.20.310">
    <property type="entry name" value="membrane protein fhac"/>
    <property type="match status" value="1"/>
</dbReference>
<keyword evidence="1" id="KW-1134">Transmembrane beta strand</keyword>
<feature type="region of interest" description="Disordered" evidence="4">
    <location>
        <begin position="1"/>
        <end position="20"/>
    </location>
</feature>
<dbReference type="OrthoDB" id="290122at2"/>
<feature type="domain" description="Haemolysin activator HlyB C-terminal" evidence="5">
    <location>
        <begin position="374"/>
        <end position="559"/>
    </location>
</feature>
<dbReference type="STRING" id="280332.CQ12_21420"/>
<proteinExistence type="predicted"/>
<dbReference type="InterPro" id="IPR005565">
    <property type="entry name" value="Hemolysn_activator_HlyB_C"/>
</dbReference>
<dbReference type="InterPro" id="IPR051544">
    <property type="entry name" value="TPS_OM_transporter"/>
</dbReference>
<dbReference type="EMBL" id="LLXZ01000127">
    <property type="protein sequence ID" value="KRR04806.1"/>
    <property type="molecule type" value="Genomic_DNA"/>
</dbReference>
<dbReference type="PANTHER" id="PTHR34597:SF3">
    <property type="entry name" value="OUTER MEMBRANE TRANSPORTER CDIB"/>
    <property type="match status" value="1"/>
</dbReference>
<evidence type="ECO:0000256" key="3">
    <source>
        <dbReference type="ARBA" id="ARBA00023237"/>
    </source>
</evidence>
<protein>
    <recommendedName>
        <fullName evidence="9">ShlB/FhaC/HecB family hemolysin secretion/activation protein</fullName>
    </recommendedName>
</protein>
<keyword evidence="1" id="KW-0472">Membrane</keyword>
<keyword evidence="8" id="KW-1185">Reference proteome</keyword>
<dbReference type="AlphaFoldDB" id="A0A0R3LI85"/>
<feature type="domain" description="Polypeptide-transport-associated ShlB-type" evidence="6">
    <location>
        <begin position="105"/>
        <end position="176"/>
    </location>
</feature>
<reference evidence="7 8" key="1">
    <citation type="submission" date="2014-03" db="EMBL/GenBank/DDBJ databases">
        <title>Bradyrhizobium valentinum sp. nov., isolated from effective nodules of Lupinus mariae-josephae, a lupine endemic of basic-lime soils in Eastern Spain.</title>
        <authorList>
            <person name="Duran D."/>
            <person name="Rey L."/>
            <person name="Navarro A."/>
            <person name="Busquets A."/>
            <person name="Imperial J."/>
            <person name="Ruiz-Argueso T."/>
        </authorList>
    </citation>
    <scope>NUCLEOTIDE SEQUENCE [LARGE SCALE GENOMIC DNA]</scope>
    <source>
        <strain evidence="7 8">PAC68</strain>
    </source>
</reference>